<organism evidence="3 4">
    <name type="scientific">Rhizocola hellebori</name>
    <dbReference type="NCBI Taxonomy" id="1392758"/>
    <lineage>
        <taxon>Bacteria</taxon>
        <taxon>Bacillati</taxon>
        <taxon>Actinomycetota</taxon>
        <taxon>Actinomycetes</taxon>
        <taxon>Micromonosporales</taxon>
        <taxon>Micromonosporaceae</taxon>
        <taxon>Rhizocola</taxon>
    </lineage>
</organism>
<keyword evidence="2" id="KW-0732">Signal</keyword>
<evidence type="ECO:0000313" key="4">
    <source>
        <dbReference type="Proteomes" id="UP000612899"/>
    </source>
</evidence>
<feature type="region of interest" description="Disordered" evidence="1">
    <location>
        <begin position="25"/>
        <end position="45"/>
    </location>
</feature>
<name>A0A8J3Q8V7_9ACTN</name>
<evidence type="ECO:0000313" key="3">
    <source>
        <dbReference type="EMBL" id="GIH05348.1"/>
    </source>
</evidence>
<evidence type="ECO:0000256" key="1">
    <source>
        <dbReference type="SAM" id="MobiDB-lite"/>
    </source>
</evidence>
<comment type="caution">
    <text evidence="3">The sequence shown here is derived from an EMBL/GenBank/DDBJ whole genome shotgun (WGS) entry which is preliminary data.</text>
</comment>
<evidence type="ECO:0000256" key="2">
    <source>
        <dbReference type="SAM" id="SignalP"/>
    </source>
</evidence>
<dbReference type="RefSeq" id="WP_203909201.1">
    <property type="nucleotide sequence ID" value="NZ_BONY01000018.1"/>
</dbReference>
<dbReference type="GO" id="GO:0008237">
    <property type="term" value="F:metallopeptidase activity"/>
    <property type="evidence" value="ECO:0007669"/>
    <property type="project" value="InterPro"/>
</dbReference>
<evidence type="ECO:0008006" key="5">
    <source>
        <dbReference type="Google" id="ProtNLM"/>
    </source>
</evidence>
<reference evidence="3" key="1">
    <citation type="submission" date="2021-01" db="EMBL/GenBank/DDBJ databases">
        <title>Whole genome shotgun sequence of Rhizocola hellebori NBRC 109834.</title>
        <authorList>
            <person name="Komaki H."/>
            <person name="Tamura T."/>
        </authorList>
    </citation>
    <scope>NUCLEOTIDE SEQUENCE</scope>
    <source>
        <strain evidence="3">NBRC 109834</strain>
    </source>
</reference>
<dbReference type="AlphaFoldDB" id="A0A8J3Q8V7"/>
<gene>
    <name evidence="3" type="ORF">Rhe02_34150</name>
</gene>
<dbReference type="Proteomes" id="UP000612899">
    <property type="component" value="Unassembled WGS sequence"/>
</dbReference>
<dbReference type="EMBL" id="BONY01000018">
    <property type="protein sequence ID" value="GIH05348.1"/>
    <property type="molecule type" value="Genomic_DNA"/>
</dbReference>
<dbReference type="SUPFAM" id="SSF55486">
    <property type="entry name" value="Metalloproteases ('zincins'), catalytic domain"/>
    <property type="match status" value="1"/>
</dbReference>
<protein>
    <recommendedName>
        <fullName evidence="5">Peptidase M10 metallopeptidase domain-containing protein</fullName>
    </recommendedName>
</protein>
<accession>A0A8J3Q8V7</accession>
<proteinExistence type="predicted"/>
<feature type="chain" id="PRO_5035207474" description="Peptidase M10 metallopeptidase domain-containing protein" evidence="2">
    <location>
        <begin position="28"/>
        <end position="289"/>
    </location>
</feature>
<dbReference type="Gene3D" id="3.40.390.10">
    <property type="entry name" value="Collagenase (Catalytic Domain)"/>
    <property type="match status" value="1"/>
</dbReference>
<feature type="signal peptide" evidence="2">
    <location>
        <begin position="1"/>
        <end position="27"/>
    </location>
</feature>
<dbReference type="InterPro" id="IPR024079">
    <property type="entry name" value="MetalloPept_cat_dom_sf"/>
</dbReference>
<keyword evidence="4" id="KW-1185">Reference proteome</keyword>
<sequence>MRTVSTIAAVVTAAIVSAGLAAAPATAAPGQGPRGPHDPIPAGAKAHIDDDGLTIVTSSGDGGGSIAFYRARPGGAGGLGVLRSLQAKGIVSNSLSVTSESAGVTAGAAPPSGGMNPTECGSGYGVAKFWATSSSCVTKVRWAWNGFADPQIYFRDHTPSAWPVKAAVTTWNQAIGVDSYWTGGSCPGGGRHCVEVWNAWYDTDWLGYTYVQYGSNGYFIDGTVAVFLNDNNLEGYNRMTTCHELGHALGLGHNSSYSSPSCLWDSASGGNYQTPSPNDFSTLRVVIYP</sequence>